<dbReference type="RefSeq" id="WP_095795371.1">
    <property type="nucleotide sequence ID" value="NZ_NSFD01000064.1"/>
</dbReference>
<dbReference type="EMBL" id="NSFD01000064">
    <property type="protein sequence ID" value="PBA23532.1"/>
    <property type="molecule type" value="Genomic_DNA"/>
</dbReference>
<accession>A0A2A2ZAG7</accession>
<name>A0A2A2ZAG7_MYCAV</name>
<dbReference type="InterPro" id="IPR029052">
    <property type="entry name" value="Metallo-depent_PP-like"/>
</dbReference>
<dbReference type="SUPFAM" id="SSF56300">
    <property type="entry name" value="Metallo-dependent phosphatases"/>
    <property type="match status" value="1"/>
</dbReference>
<evidence type="ECO:0000259" key="1">
    <source>
        <dbReference type="Pfam" id="PF00149"/>
    </source>
</evidence>
<evidence type="ECO:0000313" key="3">
    <source>
        <dbReference type="Proteomes" id="UP000217768"/>
    </source>
</evidence>
<gene>
    <name evidence="2" type="ORF">CKJ66_28115</name>
</gene>
<evidence type="ECO:0000313" key="2">
    <source>
        <dbReference type="EMBL" id="PBA23532.1"/>
    </source>
</evidence>
<feature type="domain" description="Calcineurin-like phosphoesterase" evidence="1">
    <location>
        <begin position="1"/>
        <end position="161"/>
    </location>
</feature>
<sequence length="186" mass="20401">MRILVIADAEPPWSSIPEAVTTNQADLVVTAGDLNETWLRRAQLTEAAVPTYGVYGNHCNGTYLDALGVTNLHLNRVEINGGTSLVGIEGCVRYKRRGRDILYTQAEYAEMVANLPAADILVTHCPPAGINDHPDPAHVGIISLRNWIDTHNPTLLIHGHTYPEAPVRQYRSTRVEYVRGAALVSL</sequence>
<dbReference type="Pfam" id="PF00149">
    <property type="entry name" value="Metallophos"/>
    <property type="match status" value="1"/>
</dbReference>
<dbReference type="Proteomes" id="UP000217768">
    <property type="component" value="Unassembled WGS sequence"/>
</dbReference>
<dbReference type="GO" id="GO:0016787">
    <property type="term" value="F:hydrolase activity"/>
    <property type="evidence" value="ECO:0007669"/>
    <property type="project" value="InterPro"/>
</dbReference>
<comment type="caution">
    <text evidence="2">The sequence shown here is derived from an EMBL/GenBank/DDBJ whole genome shotgun (WGS) entry which is preliminary data.</text>
</comment>
<reference evidence="2 3" key="1">
    <citation type="submission" date="2017-08" db="EMBL/GenBank/DDBJ databases">
        <title>Phylogenetic analysis of Mycobacterium avium complex whole genomes.</title>
        <authorList>
            <person name="Caverly L.J."/>
            <person name="Spilker T."/>
            <person name="Lipuma J."/>
        </authorList>
    </citation>
    <scope>NUCLEOTIDE SEQUENCE [LARGE SCALE GENOMIC DNA]</scope>
    <source>
        <strain evidence="2 3">FLAC0165</strain>
    </source>
</reference>
<dbReference type="InterPro" id="IPR004843">
    <property type="entry name" value="Calcineurin-like_PHP"/>
</dbReference>
<proteinExistence type="predicted"/>
<dbReference type="AlphaFoldDB" id="A0A2A2ZAG7"/>
<protein>
    <submittedName>
        <fullName evidence="2">Metallophosphoesterase</fullName>
    </submittedName>
</protein>
<dbReference type="Gene3D" id="3.60.21.10">
    <property type="match status" value="1"/>
</dbReference>
<organism evidence="2 3">
    <name type="scientific">Mycobacterium avium</name>
    <dbReference type="NCBI Taxonomy" id="1764"/>
    <lineage>
        <taxon>Bacteria</taxon>
        <taxon>Bacillati</taxon>
        <taxon>Actinomycetota</taxon>
        <taxon>Actinomycetes</taxon>
        <taxon>Mycobacteriales</taxon>
        <taxon>Mycobacteriaceae</taxon>
        <taxon>Mycobacterium</taxon>
        <taxon>Mycobacterium avium complex (MAC)</taxon>
    </lineage>
</organism>